<reference evidence="2 3" key="1">
    <citation type="journal article" date="2013" name="Genome Announc.">
        <title>Draft Genome Sequence of Sphingobium lactosutens Strain DS20T, Isolated from a Hexachlorocyclohexane Dumpsite.</title>
        <authorList>
            <person name="Kumar R."/>
            <person name="Dwivedi V."/>
            <person name="Negi V."/>
            <person name="Khurana J.P."/>
            <person name="Lal R."/>
        </authorList>
    </citation>
    <scope>NUCLEOTIDE SEQUENCE [LARGE SCALE GENOMIC DNA]</scope>
    <source>
        <strain evidence="2 3">DS20</strain>
    </source>
</reference>
<dbReference type="Proteomes" id="UP000015531">
    <property type="component" value="Unassembled WGS sequence"/>
</dbReference>
<dbReference type="AlphaFoldDB" id="T0HRY8"/>
<comment type="caution">
    <text evidence="2">The sequence shown here is derived from an EMBL/GenBank/DDBJ whole genome shotgun (WGS) entry which is preliminary data.</text>
</comment>
<organism evidence="2 3">
    <name type="scientific">Sphingobium lactosutens DS20</name>
    <dbReference type="NCBI Taxonomy" id="1331060"/>
    <lineage>
        <taxon>Bacteria</taxon>
        <taxon>Pseudomonadati</taxon>
        <taxon>Pseudomonadota</taxon>
        <taxon>Alphaproteobacteria</taxon>
        <taxon>Sphingomonadales</taxon>
        <taxon>Sphingomonadaceae</taxon>
        <taxon>Sphingobium</taxon>
    </lineage>
</organism>
<dbReference type="RefSeq" id="WP_021226065.1">
    <property type="nucleotide sequence ID" value="NZ_ATDP01000089.1"/>
</dbReference>
<dbReference type="InterPro" id="IPR049805">
    <property type="entry name" value="Lasso_benenodin"/>
</dbReference>
<keyword evidence="3" id="KW-1185">Reference proteome</keyword>
<sequence length="43" mass="4690">MERNDHSEADLIDLGPAVEQTKGNDGVDIDHADRRLQSGLADD</sequence>
<evidence type="ECO:0008006" key="4">
    <source>
        <dbReference type="Google" id="ProtNLM"/>
    </source>
</evidence>
<evidence type="ECO:0000313" key="2">
    <source>
        <dbReference type="EMBL" id="EQB14868.1"/>
    </source>
</evidence>
<evidence type="ECO:0000256" key="1">
    <source>
        <dbReference type="SAM" id="MobiDB-lite"/>
    </source>
</evidence>
<accession>T0HRY8</accession>
<dbReference type="NCBIfam" id="NF033522">
    <property type="entry name" value="lasso_benenodin"/>
    <property type="match status" value="1"/>
</dbReference>
<name>T0HRY8_9SPHN</name>
<proteinExistence type="predicted"/>
<dbReference type="Pfam" id="PF24178">
    <property type="entry name" value="Subterisin"/>
    <property type="match status" value="1"/>
</dbReference>
<gene>
    <name evidence="2" type="ORF">RLDS_11915</name>
</gene>
<dbReference type="EMBL" id="ATDP01000089">
    <property type="protein sequence ID" value="EQB14868.1"/>
    <property type="molecule type" value="Genomic_DNA"/>
</dbReference>
<feature type="region of interest" description="Disordered" evidence="1">
    <location>
        <begin position="1"/>
        <end position="30"/>
    </location>
</feature>
<protein>
    <recommendedName>
        <fullName evidence="4">Benenodin family lasso peptide</fullName>
    </recommendedName>
</protein>
<dbReference type="OrthoDB" id="7477506at2"/>
<evidence type="ECO:0000313" key="3">
    <source>
        <dbReference type="Proteomes" id="UP000015531"/>
    </source>
</evidence>